<evidence type="ECO:0000313" key="5">
    <source>
        <dbReference type="Proteomes" id="UP000245133"/>
    </source>
</evidence>
<dbReference type="EMBL" id="BFBB01000002">
    <property type="protein sequence ID" value="GBF48973.1"/>
    <property type="molecule type" value="Genomic_DNA"/>
</dbReference>
<sequence>MNDTNISMTHETVSNRLVIRIQGNLDVHNSHKIEPELMTLVKSATSAIVYDLEEVPFISSAGLRVLVTSLRMSQEHGHEISICSLKPAVAKVFDIIGMQQLFKIHSDLKSALQ</sequence>
<dbReference type="CDD" id="cd07043">
    <property type="entry name" value="STAS_anti-anti-sigma_factors"/>
    <property type="match status" value="1"/>
</dbReference>
<accession>A0A2P2DWG2</accession>
<dbReference type="SUPFAM" id="SSF52091">
    <property type="entry name" value="SpoIIaa-like"/>
    <property type="match status" value="1"/>
</dbReference>
<name>A0A2P2DWG2_9LEPT</name>
<evidence type="ECO:0000259" key="3">
    <source>
        <dbReference type="PROSITE" id="PS50801"/>
    </source>
</evidence>
<dbReference type="NCBIfam" id="TIGR00377">
    <property type="entry name" value="ant_ant_sig"/>
    <property type="match status" value="1"/>
</dbReference>
<comment type="similarity">
    <text evidence="1 2">Belongs to the anti-sigma-factor antagonist family.</text>
</comment>
<dbReference type="InterPro" id="IPR036513">
    <property type="entry name" value="STAS_dom_sf"/>
</dbReference>
<gene>
    <name evidence="4" type="ORF">LPTSP4_04800</name>
</gene>
<dbReference type="OrthoDB" id="9796601at2"/>
<organism evidence="4 5">
    <name type="scientific">Leptospira ryugenii</name>
    <dbReference type="NCBI Taxonomy" id="1917863"/>
    <lineage>
        <taxon>Bacteria</taxon>
        <taxon>Pseudomonadati</taxon>
        <taxon>Spirochaetota</taxon>
        <taxon>Spirochaetia</taxon>
        <taxon>Leptospirales</taxon>
        <taxon>Leptospiraceae</taxon>
        <taxon>Leptospira</taxon>
    </lineage>
</organism>
<evidence type="ECO:0000256" key="2">
    <source>
        <dbReference type="RuleBase" id="RU003749"/>
    </source>
</evidence>
<dbReference type="Gene3D" id="3.30.750.24">
    <property type="entry name" value="STAS domain"/>
    <property type="match status" value="1"/>
</dbReference>
<dbReference type="GO" id="GO:0043856">
    <property type="term" value="F:anti-sigma factor antagonist activity"/>
    <property type="evidence" value="ECO:0007669"/>
    <property type="project" value="InterPro"/>
</dbReference>
<dbReference type="Proteomes" id="UP000245133">
    <property type="component" value="Unassembled WGS sequence"/>
</dbReference>
<keyword evidence="5" id="KW-1185">Reference proteome</keyword>
<dbReference type="PANTHER" id="PTHR33495">
    <property type="entry name" value="ANTI-SIGMA FACTOR ANTAGONIST TM_1081-RELATED-RELATED"/>
    <property type="match status" value="1"/>
</dbReference>
<dbReference type="RefSeq" id="WP_108973340.1">
    <property type="nucleotide sequence ID" value="NZ_BFBB01000002.1"/>
</dbReference>
<dbReference type="InterPro" id="IPR002645">
    <property type="entry name" value="STAS_dom"/>
</dbReference>
<dbReference type="AlphaFoldDB" id="A0A2P2DWG2"/>
<dbReference type="InterPro" id="IPR003658">
    <property type="entry name" value="Anti-sigma_ant"/>
</dbReference>
<dbReference type="PANTHER" id="PTHR33495:SF2">
    <property type="entry name" value="ANTI-SIGMA FACTOR ANTAGONIST TM_1081-RELATED"/>
    <property type="match status" value="1"/>
</dbReference>
<dbReference type="PROSITE" id="PS50801">
    <property type="entry name" value="STAS"/>
    <property type="match status" value="1"/>
</dbReference>
<feature type="domain" description="STAS" evidence="3">
    <location>
        <begin position="6"/>
        <end position="113"/>
    </location>
</feature>
<evidence type="ECO:0000256" key="1">
    <source>
        <dbReference type="ARBA" id="ARBA00009013"/>
    </source>
</evidence>
<evidence type="ECO:0000313" key="4">
    <source>
        <dbReference type="EMBL" id="GBF48973.1"/>
    </source>
</evidence>
<protein>
    <recommendedName>
        <fullName evidence="2">Anti-sigma factor antagonist</fullName>
    </recommendedName>
</protein>
<dbReference type="Pfam" id="PF01740">
    <property type="entry name" value="STAS"/>
    <property type="match status" value="1"/>
</dbReference>
<comment type="caution">
    <text evidence="4">The sequence shown here is derived from an EMBL/GenBank/DDBJ whole genome shotgun (WGS) entry which is preliminary data.</text>
</comment>
<reference evidence="4 5" key="1">
    <citation type="submission" date="2018-02" db="EMBL/GenBank/DDBJ databases">
        <title>Novel Leptospira species isolated from soil and water in Japan.</title>
        <authorList>
            <person name="Nakao R."/>
            <person name="Masuzawa T."/>
        </authorList>
    </citation>
    <scope>NUCLEOTIDE SEQUENCE [LARGE SCALE GENOMIC DNA]</scope>
    <source>
        <strain evidence="4 5">YH101</strain>
    </source>
</reference>
<proteinExistence type="inferred from homology"/>